<reference evidence="1 2" key="1">
    <citation type="journal article" date="2009" name="Stand. Genomic Sci.">
        <title>Complete genome sequence of Halorhabdus utahensis type strain (AX-2).</title>
        <authorList>
            <person name="Anderson I."/>
            <person name="Tindall B.J."/>
            <person name="Pomrenke H."/>
            <person name="Goker M."/>
            <person name="Lapidus A."/>
            <person name="Nolan M."/>
            <person name="Copeland A."/>
            <person name="Glavina Del Rio T."/>
            <person name="Chen F."/>
            <person name="Tice H."/>
            <person name="Cheng J.F."/>
            <person name="Lucas S."/>
            <person name="Chertkov O."/>
            <person name="Bruce D."/>
            <person name="Brettin T."/>
            <person name="Detter J.C."/>
            <person name="Han C."/>
            <person name="Goodwin L."/>
            <person name="Land M."/>
            <person name="Hauser L."/>
            <person name="Chang Y.J."/>
            <person name="Jeffries C.D."/>
            <person name="Pitluck S."/>
            <person name="Pati A."/>
            <person name="Mavromatis K."/>
            <person name="Ivanova N."/>
            <person name="Ovchinnikova G."/>
            <person name="Chen A."/>
            <person name="Palaniappan K."/>
            <person name="Chain P."/>
            <person name="Rohde M."/>
            <person name="Bristow J."/>
            <person name="Eisen J.A."/>
            <person name="Markowitz V."/>
            <person name="Hugenholtz P."/>
            <person name="Kyrpides N.C."/>
            <person name="Klenk H.P."/>
        </authorList>
    </citation>
    <scope>NUCLEOTIDE SEQUENCE [LARGE SCALE GENOMIC DNA]</scope>
    <source>
        <strain evidence="2">DSM 12940 / JCM 11049 / AX-2</strain>
    </source>
</reference>
<dbReference type="HOGENOM" id="CLU_3302655_0_0_2"/>
<sequence length="39" mass="4278">MSTDDPSIPARIQPWLDVIKRSLTILLLAYGVLRALGIA</sequence>
<dbReference type="EMBL" id="CP001687">
    <property type="protein sequence ID" value="ACV10466.1"/>
    <property type="molecule type" value="Genomic_DNA"/>
</dbReference>
<dbReference type="AlphaFoldDB" id="C7NQK7"/>
<dbReference type="Proteomes" id="UP000002071">
    <property type="component" value="Chromosome"/>
</dbReference>
<accession>C7NQK7</accession>
<organism evidence="1 2">
    <name type="scientific">Halorhabdus utahensis (strain DSM 12940 / JCM 11049 / AX-2)</name>
    <dbReference type="NCBI Taxonomy" id="519442"/>
    <lineage>
        <taxon>Archaea</taxon>
        <taxon>Methanobacteriati</taxon>
        <taxon>Methanobacteriota</taxon>
        <taxon>Stenosarchaea group</taxon>
        <taxon>Halobacteria</taxon>
        <taxon>Halobacteriales</taxon>
        <taxon>Haloarculaceae</taxon>
        <taxon>Halorhabdus</taxon>
    </lineage>
</organism>
<keyword evidence="2" id="KW-1185">Reference proteome</keyword>
<evidence type="ECO:0000313" key="1">
    <source>
        <dbReference type="EMBL" id="ACV10466.1"/>
    </source>
</evidence>
<name>C7NQK7_HALUD</name>
<protein>
    <submittedName>
        <fullName evidence="1">Uncharacterized protein</fullName>
    </submittedName>
</protein>
<dbReference type="KEGG" id="hut:Huta_0278"/>
<gene>
    <name evidence="1" type="ordered locus">Huta_0278</name>
</gene>
<dbReference type="eggNOG" id="arCOG15245">
    <property type="taxonomic scope" value="Archaea"/>
</dbReference>
<proteinExistence type="predicted"/>
<evidence type="ECO:0000313" key="2">
    <source>
        <dbReference type="Proteomes" id="UP000002071"/>
    </source>
</evidence>